<sequence length="268" mass="29748">MTDTSRLYERAAAAANPFDALWDISDGRTFFCGPLYYNANHQHGAPVFLAGLYGKFRLKVAGSDWLSCRTAVIPAGVWHELDVGGDPLAVFYIEPTIAGVEALLPLTCNTRSVNGALVGNGGEIAFMRDLYEARYDPHWTAQPLADLLDFSKRRSQSAKIDPRISQIVEFLFEQGDDLTSVTTLATNVGLSPSRFQHLFTQQIGVPFRRYRGWNRMRQAICQVIKGHNFTVAAHATGFSDSAHFSHEFRKTFGAAPTVGLHNLARLQR</sequence>
<dbReference type="GO" id="GO:0003700">
    <property type="term" value="F:DNA-binding transcription factor activity"/>
    <property type="evidence" value="ECO:0007669"/>
    <property type="project" value="InterPro"/>
</dbReference>
<dbReference type="PANTHER" id="PTHR11019">
    <property type="entry name" value="HTH-TYPE TRANSCRIPTIONAL REGULATOR NIMR"/>
    <property type="match status" value="1"/>
</dbReference>
<dbReference type="RefSeq" id="WP_064037306.1">
    <property type="nucleotide sequence ID" value="NZ_LUUH01000063.1"/>
</dbReference>
<organism evidence="5 6">
    <name type="scientific">Methylomonas methanica</name>
    <dbReference type="NCBI Taxonomy" id="421"/>
    <lineage>
        <taxon>Bacteria</taxon>
        <taxon>Pseudomonadati</taxon>
        <taxon>Pseudomonadota</taxon>
        <taxon>Gammaproteobacteria</taxon>
        <taxon>Methylococcales</taxon>
        <taxon>Methylococcaceae</taxon>
        <taxon>Methylomonas</taxon>
    </lineage>
</organism>
<dbReference type="Pfam" id="PF12833">
    <property type="entry name" value="HTH_18"/>
    <property type="match status" value="1"/>
</dbReference>
<dbReference type="PROSITE" id="PS00041">
    <property type="entry name" value="HTH_ARAC_FAMILY_1"/>
    <property type="match status" value="1"/>
</dbReference>
<reference evidence="5 6" key="1">
    <citation type="submission" date="2016-03" db="EMBL/GenBank/DDBJ databases">
        <authorList>
            <person name="Ploux O."/>
        </authorList>
    </citation>
    <scope>NUCLEOTIDE SEQUENCE [LARGE SCALE GENOMIC DNA]</scope>
    <source>
        <strain evidence="5 6">R-45371</strain>
    </source>
</reference>
<dbReference type="SMART" id="SM00342">
    <property type="entry name" value="HTH_ARAC"/>
    <property type="match status" value="1"/>
</dbReference>
<dbReference type="InterPro" id="IPR018060">
    <property type="entry name" value="HTH_AraC"/>
</dbReference>
<dbReference type="InterPro" id="IPR018062">
    <property type="entry name" value="HTH_AraC-typ_CS"/>
</dbReference>
<proteinExistence type="predicted"/>
<keyword evidence="2" id="KW-0238">DNA-binding</keyword>
<protein>
    <submittedName>
        <fullName evidence="5">AraC family transcriptional regulator</fullName>
    </submittedName>
</protein>
<accession>A0A177M8Y2</accession>
<name>A0A177M8Y2_METMH</name>
<dbReference type="SUPFAM" id="SSF46689">
    <property type="entry name" value="Homeodomain-like"/>
    <property type="match status" value="2"/>
</dbReference>
<dbReference type="InterPro" id="IPR009057">
    <property type="entry name" value="Homeodomain-like_sf"/>
</dbReference>
<dbReference type="GO" id="GO:0043565">
    <property type="term" value="F:sequence-specific DNA binding"/>
    <property type="evidence" value="ECO:0007669"/>
    <property type="project" value="InterPro"/>
</dbReference>
<keyword evidence="1" id="KW-0805">Transcription regulation</keyword>
<dbReference type="Gene3D" id="1.10.10.60">
    <property type="entry name" value="Homeodomain-like"/>
    <property type="match status" value="1"/>
</dbReference>
<dbReference type="PANTHER" id="PTHR11019:SF159">
    <property type="entry name" value="TRANSCRIPTIONAL REGULATOR-RELATED"/>
    <property type="match status" value="1"/>
</dbReference>
<evidence type="ECO:0000256" key="1">
    <source>
        <dbReference type="ARBA" id="ARBA00023015"/>
    </source>
</evidence>
<comment type="caution">
    <text evidence="5">The sequence shown here is derived from an EMBL/GenBank/DDBJ whole genome shotgun (WGS) entry which is preliminary data.</text>
</comment>
<dbReference type="EMBL" id="LUUH01000063">
    <property type="protein sequence ID" value="OAI02197.1"/>
    <property type="molecule type" value="Genomic_DNA"/>
</dbReference>
<feature type="domain" description="HTH araC/xylS-type" evidence="4">
    <location>
        <begin position="165"/>
        <end position="262"/>
    </location>
</feature>
<gene>
    <name evidence="5" type="ORF">A1353_16930</name>
</gene>
<dbReference type="Proteomes" id="UP000077763">
    <property type="component" value="Unassembled WGS sequence"/>
</dbReference>
<evidence type="ECO:0000313" key="5">
    <source>
        <dbReference type="EMBL" id="OAI02197.1"/>
    </source>
</evidence>
<evidence type="ECO:0000256" key="2">
    <source>
        <dbReference type="ARBA" id="ARBA00023125"/>
    </source>
</evidence>
<keyword evidence="3" id="KW-0804">Transcription</keyword>
<evidence type="ECO:0000256" key="3">
    <source>
        <dbReference type="ARBA" id="ARBA00023163"/>
    </source>
</evidence>
<dbReference type="PROSITE" id="PS01124">
    <property type="entry name" value="HTH_ARAC_FAMILY_2"/>
    <property type="match status" value="1"/>
</dbReference>
<evidence type="ECO:0000313" key="6">
    <source>
        <dbReference type="Proteomes" id="UP000077763"/>
    </source>
</evidence>
<evidence type="ECO:0000259" key="4">
    <source>
        <dbReference type="PROSITE" id="PS01124"/>
    </source>
</evidence>
<dbReference type="AlphaFoldDB" id="A0A177M8Y2"/>